<evidence type="ECO:0000313" key="1">
    <source>
        <dbReference type="Proteomes" id="UP000025227"/>
    </source>
</evidence>
<keyword evidence="1" id="KW-1185">Reference proteome</keyword>
<proteinExistence type="predicted"/>
<sequence length="169" mass="19218">MYGYVVPLVLPPEIRKAIKHMTNGTAPVPDRIKPKRLKNLPTPVVRTPAGHLSRYLSECKVLIPWKTSKTVLSYKNRDPDDISNCRPICLPSVIHKFFTRTILNRLGRILDEGQSCERAGFSTIDHIHTLTRLVEVSKEYKMPLFLTFMDLKKASDSVETEAVFEVLGN</sequence>
<dbReference type="WBParaSite" id="HCON_00145360-00001">
    <property type="protein sequence ID" value="HCON_00145360-00001"/>
    <property type="gene ID" value="HCON_00145360"/>
</dbReference>
<evidence type="ECO:0000313" key="2">
    <source>
        <dbReference type="WBParaSite" id="HCON_00145360-00001"/>
    </source>
</evidence>
<dbReference type="PANTHER" id="PTHR31635">
    <property type="entry name" value="REVERSE TRANSCRIPTASE DOMAIN-CONTAINING PROTEIN-RELATED"/>
    <property type="match status" value="1"/>
</dbReference>
<organism evidence="1 2">
    <name type="scientific">Haemonchus contortus</name>
    <name type="common">Barber pole worm</name>
    <dbReference type="NCBI Taxonomy" id="6289"/>
    <lineage>
        <taxon>Eukaryota</taxon>
        <taxon>Metazoa</taxon>
        <taxon>Ecdysozoa</taxon>
        <taxon>Nematoda</taxon>
        <taxon>Chromadorea</taxon>
        <taxon>Rhabditida</taxon>
        <taxon>Rhabditina</taxon>
        <taxon>Rhabditomorpha</taxon>
        <taxon>Strongyloidea</taxon>
        <taxon>Trichostrongylidae</taxon>
        <taxon>Haemonchus</taxon>
    </lineage>
</organism>
<name>A0A7I4YWD6_HAECO</name>
<dbReference type="Proteomes" id="UP000025227">
    <property type="component" value="Unplaced"/>
</dbReference>
<dbReference type="OrthoDB" id="410104at2759"/>
<protein>
    <submittedName>
        <fullName evidence="2">Reverse transcriptase domain-containing protein</fullName>
    </submittedName>
</protein>
<accession>A0A7I4YWD6</accession>
<dbReference type="PANTHER" id="PTHR31635:SF196">
    <property type="entry name" value="REVERSE TRANSCRIPTASE DOMAIN-CONTAINING PROTEIN-RELATED"/>
    <property type="match status" value="1"/>
</dbReference>
<reference evidence="2" key="1">
    <citation type="submission" date="2020-12" db="UniProtKB">
        <authorList>
            <consortium name="WormBaseParasite"/>
        </authorList>
    </citation>
    <scope>IDENTIFICATION</scope>
    <source>
        <strain evidence="2">MHco3</strain>
    </source>
</reference>
<dbReference type="AlphaFoldDB" id="A0A7I4YWD6"/>